<proteinExistence type="predicted"/>
<evidence type="ECO:0000313" key="3">
    <source>
        <dbReference type="Proteomes" id="UP001150266"/>
    </source>
</evidence>
<feature type="signal peptide" evidence="1">
    <location>
        <begin position="1"/>
        <end position="26"/>
    </location>
</feature>
<dbReference type="EMBL" id="JAOTPV010000022">
    <property type="protein sequence ID" value="KAJ4471632.1"/>
    <property type="molecule type" value="Genomic_DNA"/>
</dbReference>
<reference evidence="2" key="1">
    <citation type="submission" date="2022-08" db="EMBL/GenBank/DDBJ databases">
        <title>A Global Phylogenomic Analysis of the Shiitake Genus Lentinula.</title>
        <authorList>
            <consortium name="DOE Joint Genome Institute"/>
            <person name="Sierra-Patev S."/>
            <person name="Min B."/>
            <person name="Naranjo-Ortiz M."/>
            <person name="Looney B."/>
            <person name="Konkel Z."/>
            <person name="Slot J.C."/>
            <person name="Sakamoto Y."/>
            <person name="Steenwyk J.L."/>
            <person name="Rokas A."/>
            <person name="Carro J."/>
            <person name="Camarero S."/>
            <person name="Ferreira P."/>
            <person name="Molpeceres G."/>
            <person name="Ruiz-Duenas F.J."/>
            <person name="Serrano A."/>
            <person name="Henrissat B."/>
            <person name="Drula E."/>
            <person name="Hughes K.W."/>
            <person name="Mata J.L."/>
            <person name="Ishikawa N.K."/>
            <person name="Vargas-Isla R."/>
            <person name="Ushijima S."/>
            <person name="Smith C.A."/>
            <person name="Ahrendt S."/>
            <person name="Andreopoulos W."/>
            <person name="He G."/>
            <person name="Labutti K."/>
            <person name="Lipzen A."/>
            <person name="Ng V."/>
            <person name="Riley R."/>
            <person name="Sandor L."/>
            <person name="Barry K."/>
            <person name="Martinez A.T."/>
            <person name="Xiao Y."/>
            <person name="Gibbons J.G."/>
            <person name="Terashima K."/>
            <person name="Grigoriev I.V."/>
            <person name="Hibbett D.S."/>
        </authorList>
    </citation>
    <scope>NUCLEOTIDE SEQUENCE</scope>
    <source>
        <strain evidence="2">JLM2183</strain>
    </source>
</reference>
<accession>A0A9W9DI05</accession>
<dbReference type="OrthoDB" id="3115442at2759"/>
<evidence type="ECO:0000256" key="1">
    <source>
        <dbReference type="SAM" id="SignalP"/>
    </source>
</evidence>
<sequence>MSSPIFSFITIALLSLMTTTIVGVNASPINPASPATVSPVALTPRPHIQPGNLLVGYLWVPKEEALKLNQNRVFPISTKYHISSIDRQPSDAPENGKEDYWLCTITMDGGTDEADRLLSMPATPANPPAEAKKLPVEPEKHDFATTTSTVGNVRATDFPMSRLRKKELHVSCADPSQAKTVNVNKAVAPLFDMEAFGPQKI</sequence>
<organism evidence="2 3">
    <name type="scientific">Lentinula aciculospora</name>
    <dbReference type="NCBI Taxonomy" id="153920"/>
    <lineage>
        <taxon>Eukaryota</taxon>
        <taxon>Fungi</taxon>
        <taxon>Dikarya</taxon>
        <taxon>Basidiomycota</taxon>
        <taxon>Agaricomycotina</taxon>
        <taxon>Agaricomycetes</taxon>
        <taxon>Agaricomycetidae</taxon>
        <taxon>Agaricales</taxon>
        <taxon>Marasmiineae</taxon>
        <taxon>Omphalotaceae</taxon>
        <taxon>Lentinula</taxon>
    </lineage>
</organism>
<name>A0A9W9DI05_9AGAR</name>
<feature type="chain" id="PRO_5040782883" evidence="1">
    <location>
        <begin position="27"/>
        <end position="201"/>
    </location>
</feature>
<keyword evidence="3" id="KW-1185">Reference proteome</keyword>
<gene>
    <name evidence="2" type="ORF">J3R30DRAFT_1101599</name>
</gene>
<dbReference type="Proteomes" id="UP001150266">
    <property type="component" value="Unassembled WGS sequence"/>
</dbReference>
<keyword evidence="1" id="KW-0732">Signal</keyword>
<evidence type="ECO:0000313" key="2">
    <source>
        <dbReference type="EMBL" id="KAJ4471632.1"/>
    </source>
</evidence>
<protein>
    <submittedName>
        <fullName evidence="2">Uncharacterized protein</fullName>
    </submittedName>
</protein>
<comment type="caution">
    <text evidence="2">The sequence shown here is derived from an EMBL/GenBank/DDBJ whole genome shotgun (WGS) entry which is preliminary data.</text>
</comment>
<dbReference type="AlphaFoldDB" id="A0A9W9DI05"/>